<organism evidence="1 2">
    <name type="scientific">Candidozyma auris</name>
    <name type="common">Yeast</name>
    <name type="synonym">Candida auris</name>
    <dbReference type="NCBI Taxonomy" id="498019"/>
    <lineage>
        <taxon>Eukaryota</taxon>
        <taxon>Fungi</taxon>
        <taxon>Dikarya</taxon>
        <taxon>Ascomycota</taxon>
        <taxon>Saccharomycotina</taxon>
        <taxon>Pichiomycetes</taxon>
        <taxon>Metschnikowiaceae</taxon>
        <taxon>Candidozyma</taxon>
    </lineage>
</organism>
<gene>
    <name evidence="1" type="ORF">QG37_03889</name>
</gene>
<dbReference type="Proteomes" id="UP000037122">
    <property type="component" value="Unassembled WGS sequence"/>
</dbReference>
<evidence type="ECO:0000313" key="2">
    <source>
        <dbReference type="Proteomes" id="UP000037122"/>
    </source>
</evidence>
<reference evidence="2" key="1">
    <citation type="journal article" date="2015" name="BMC Genomics">
        <title>Draft genome of a commonly misdiagnosed multidrug resistant pathogen Candida auris.</title>
        <authorList>
            <person name="Chatterjee S."/>
            <person name="Alampalli S.V."/>
            <person name="Nageshan R.K."/>
            <person name="Chettiar S.T."/>
            <person name="Joshi S."/>
            <person name="Tatu U.S."/>
        </authorList>
    </citation>
    <scope>NUCLEOTIDE SEQUENCE [LARGE SCALE GENOMIC DNA]</scope>
    <source>
        <strain evidence="2">6684</strain>
    </source>
</reference>
<dbReference type="AlphaFoldDB" id="A0A0L0NZB2"/>
<dbReference type="VEuPathDB" id="FungiDB:QG37_03889"/>
<dbReference type="EMBL" id="LGST01000025">
    <property type="protein sequence ID" value="KND99344.1"/>
    <property type="molecule type" value="Genomic_DNA"/>
</dbReference>
<proteinExistence type="predicted"/>
<name>A0A0L0NZB2_CANAR</name>
<protein>
    <submittedName>
        <fullName evidence="1">Uncharacterized protein</fullName>
    </submittedName>
</protein>
<sequence>MVEPKTNVMKLTIVKKVKSMKILLLSSVKRIARGMRTFFFFFSFCVDALLGGTFEDIEIRGNQYSVEGECKFEPKLLPIEKVVVIEKKFFISLFYVVNVIACSNIEGPNDVDINTEGTLFSVRIFIVGEFGPAIIPEIWHGPHI</sequence>
<comment type="caution">
    <text evidence="1">The sequence shown here is derived from an EMBL/GenBank/DDBJ whole genome shotgun (WGS) entry which is preliminary data.</text>
</comment>
<evidence type="ECO:0000313" key="1">
    <source>
        <dbReference type="EMBL" id="KND99344.1"/>
    </source>
</evidence>
<accession>A0A0L0NZB2</accession>